<dbReference type="Pfam" id="PF09912">
    <property type="entry name" value="DUF2141"/>
    <property type="match status" value="1"/>
</dbReference>
<accession>A0ABQ1F285</accession>
<dbReference type="RefSeq" id="WP_188640867.1">
    <property type="nucleotide sequence ID" value="NZ_BMID01000001.1"/>
</dbReference>
<reference evidence="3" key="1">
    <citation type="journal article" date="2019" name="Int. J. Syst. Evol. Microbiol.">
        <title>The Global Catalogue of Microorganisms (GCM) 10K type strain sequencing project: providing services to taxonomists for standard genome sequencing and annotation.</title>
        <authorList>
            <consortium name="The Broad Institute Genomics Platform"/>
            <consortium name="The Broad Institute Genome Sequencing Center for Infectious Disease"/>
            <person name="Wu L."/>
            <person name="Ma J."/>
        </authorList>
    </citation>
    <scope>NUCLEOTIDE SEQUENCE [LARGE SCALE GENOMIC DNA]</scope>
    <source>
        <strain evidence="3">CGMCC 1.15297</strain>
    </source>
</reference>
<dbReference type="InterPro" id="IPR018673">
    <property type="entry name" value="DUF2141"/>
</dbReference>
<name>A0ABQ1F285_9SPHN</name>
<evidence type="ECO:0000256" key="1">
    <source>
        <dbReference type="SAM" id="SignalP"/>
    </source>
</evidence>
<feature type="signal peptide" evidence="1">
    <location>
        <begin position="1"/>
        <end position="21"/>
    </location>
</feature>
<dbReference type="Proteomes" id="UP000603317">
    <property type="component" value="Unassembled WGS sequence"/>
</dbReference>
<feature type="chain" id="PRO_5046696004" description="DUF2141 domain-containing protein" evidence="1">
    <location>
        <begin position="22"/>
        <end position="162"/>
    </location>
</feature>
<organism evidence="2 3">
    <name type="scientific">Blastomonas marina</name>
    <dbReference type="NCBI Taxonomy" id="1867408"/>
    <lineage>
        <taxon>Bacteria</taxon>
        <taxon>Pseudomonadati</taxon>
        <taxon>Pseudomonadota</taxon>
        <taxon>Alphaproteobacteria</taxon>
        <taxon>Sphingomonadales</taxon>
        <taxon>Sphingomonadaceae</taxon>
        <taxon>Blastomonas</taxon>
    </lineage>
</organism>
<keyword evidence="1" id="KW-0732">Signal</keyword>
<gene>
    <name evidence="2" type="ORF">GCM10010923_01280</name>
</gene>
<protein>
    <recommendedName>
        <fullName evidence="4">DUF2141 domain-containing protein</fullName>
    </recommendedName>
</protein>
<keyword evidence="3" id="KW-1185">Reference proteome</keyword>
<comment type="caution">
    <text evidence="2">The sequence shown here is derived from an EMBL/GenBank/DDBJ whole genome shotgun (WGS) entry which is preliminary data.</text>
</comment>
<evidence type="ECO:0000313" key="2">
    <source>
        <dbReference type="EMBL" id="GFZ97129.1"/>
    </source>
</evidence>
<evidence type="ECO:0000313" key="3">
    <source>
        <dbReference type="Proteomes" id="UP000603317"/>
    </source>
</evidence>
<dbReference type="EMBL" id="BMID01000001">
    <property type="protein sequence ID" value="GFZ97129.1"/>
    <property type="molecule type" value="Genomic_DNA"/>
</dbReference>
<sequence length="162" mass="17434">MPRRFFAAAIAVIAGSTGALVLPGDAAQAQSRQCIGTKSDTIAHVFVDGIQNSKGLIAITLYGNERSKFLSSDGHYWVDRVKAKKGTVRTCIYLPEPGAYVIAVYHDENANMKLDRSSFGPPTEAYGFTNNPGTLFGLPSFGRVLTSFPKSGLATRITLTYP</sequence>
<proteinExistence type="predicted"/>
<evidence type="ECO:0008006" key="4">
    <source>
        <dbReference type="Google" id="ProtNLM"/>
    </source>
</evidence>